<organism evidence="1 2">
    <name type="scientific">Leersia perrieri</name>
    <dbReference type="NCBI Taxonomy" id="77586"/>
    <lineage>
        <taxon>Eukaryota</taxon>
        <taxon>Viridiplantae</taxon>
        <taxon>Streptophyta</taxon>
        <taxon>Embryophyta</taxon>
        <taxon>Tracheophyta</taxon>
        <taxon>Spermatophyta</taxon>
        <taxon>Magnoliopsida</taxon>
        <taxon>Liliopsida</taxon>
        <taxon>Poales</taxon>
        <taxon>Poaceae</taxon>
        <taxon>BOP clade</taxon>
        <taxon>Oryzoideae</taxon>
        <taxon>Oryzeae</taxon>
        <taxon>Oryzinae</taxon>
        <taxon>Leersia</taxon>
    </lineage>
</organism>
<reference evidence="2" key="2">
    <citation type="submission" date="2013-12" db="EMBL/GenBank/DDBJ databases">
        <authorList>
            <person name="Yu Y."/>
            <person name="Lee S."/>
            <person name="de Baynast K."/>
            <person name="Wissotski M."/>
            <person name="Liu L."/>
            <person name="Talag J."/>
            <person name="Goicoechea J."/>
            <person name="Angelova A."/>
            <person name="Jetty R."/>
            <person name="Kudrna D."/>
            <person name="Golser W."/>
            <person name="Rivera L."/>
            <person name="Zhang J."/>
            <person name="Wing R."/>
        </authorList>
    </citation>
    <scope>NUCLEOTIDE SEQUENCE</scope>
</reference>
<sequence length="157" mass="16957">MDRQGLQLSGGGAAVQEDAFVDGEFLMDLLDDTPSTAAEQQQRLLLLEVDVDVDDVAADDRLSRVMRGGGELDDMMSDLDGGGGSASAMQASFEYWARAELPTPPAMGHDMGGGGWCGVDAGGEYEFREPCGYYAYGYNESSHVEQPYSPLWEIENE</sequence>
<evidence type="ECO:0000313" key="2">
    <source>
        <dbReference type="Proteomes" id="UP000032180"/>
    </source>
</evidence>
<reference evidence="1 2" key="1">
    <citation type="submission" date="2012-08" db="EMBL/GenBank/DDBJ databases">
        <title>Oryza genome evolution.</title>
        <authorList>
            <person name="Wing R.A."/>
        </authorList>
    </citation>
    <scope>NUCLEOTIDE SEQUENCE</scope>
</reference>
<name>A0A0D9WQZ1_9ORYZ</name>
<dbReference type="EnsemblPlants" id="LPERR06G14460.1">
    <property type="protein sequence ID" value="LPERR06G14460.1"/>
    <property type="gene ID" value="LPERR06G14460"/>
</dbReference>
<dbReference type="HOGENOM" id="CLU_127920_0_0_1"/>
<dbReference type="Gramene" id="LPERR06G14460.1">
    <property type="protein sequence ID" value="LPERR06G14460.1"/>
    <property type="gene ID" value="LPERR06G14460"/>
</dbReference>
<keyword evidence="2" id="KW-1185">Reference proteome</keyword>
<protein>
    <submittedName>
        <fullName evidence="1">Uncharacterized protein</fullName>
    </submittedName>
</protein>
<accession>A0A0D9WQZ1</accession>
<dbReference type="AlphaFoldDB" id="A0A0D9WQZ1"/>
<evidence type="ECO:0000313" key="1">
    <source>
        <dbReference type="EnsemblPlants" id="LPERR06G14460.1"/>
    </source>
</evidence>
<proteinExistence type="predicted"/>
<reference evidence="1" key="3">
    <citation type="submission" date="2015-04" db="UniProtKB">
        <authorList>
            <consortium name="EnsemblPlants"/>
        </authorList>
    </citation>
    <scope>IDENTIFICATION</scope>
</reference>
<dbReference type="Proteomes" id="UP000032180">
    <property type="component" value="Chromosome 6"/>
</dbReference>
<dbReference type="STRING" id="77586.A0A0D9WQZ1"/>